<accession>A0A165NRQ2</accession>
<organism evidence="2 3">
    <name type="scientific">Exidia glandulosa HHB12029</name>
    <dbReference type="NCBI Taxonomy" id="1314781"/>
    <lineage>
        <taxon>Eukaryota</taxon>
        <taxon>Fungi</taxon>
        <taxon>Dikarya</taxon>
        <taxon>Basidiomycota</taxon>
        <taxon>Agaricomycotina</taxon>
        <taxon>Agaricomycetes</taxon>
        <taxon>Auriculariales</taxon>
        <taxon>Exidiaceae</taxon>
        <taxon>Exidia</taxon>
    </lineage>
</organism>
<evidence type="ECO:0000256" key="1">
    <source>
        <dbReference type="SAM" id="MobiDB-lite"/>
    </source>
</evidence>
<dbReference type="InParanoid" id="A0A165NRQ2"/>
<evidence type="ECO:0000313" key="2">
    <source>
        <dbReference type="EMBL" id="KZW01124.1"/>
    </source>
</evidence>
<name>A0A165NRQ2_EXIGL</name>
<dbReference type="Pfam" id="PF03999">
    <property type="entry name" value="MAP65_ASE1"/>
    <property type="match status" value="1"/>
</dbReference>
<evidence type="ECO:0008006" key="4">
    <source>
        <dbReference type="Google" id="ProtNLM"/>
    </source>
</evidence>
<evidence type="ECO:0000313" key="3">
    <source>
        <dbReference type="Proteomes" id="UP000077266"/>
    </source>
</evidence>
<feature type="compositionally biased region" description="Low complexity" evidence="1">
    <location>
        <begin position="570"/>
        <end position="587"/>
    </location>
</feature>
<feature type="compositionally biased region" description="Low complexity" evidence="1">
    <location>
        <begin position="607"/>
        <end position="622"/>
    </location>
</feature>
<dbReference type="OrthoDB" id="642895at2759"/>
<dbReference type="PANTHER" id="PTHR19321">
    <property type="entry name" value="PROTEIN REGULATOR OF CYTOKINESIS 1 PRC1-RELATED"/>
    <property type="match status" value="1"/>
</dbReference>
<feature type="compositionally biased region" description="Low complexity" evidence="1">
    <location>
        <begin position="547"/>
        <end position="563"/>
    </location>
</feature>
<proteinExistence type="predicted"/>
<dbReference type="GO" id="GO:0008017">
    <property type="term" value="F:microtubule binding"/>
    <property type="evidence" value="ECO:0007669"/>
    <property type="project" value="InterPro"/>
</dbReference>
<dbReference type="GO" id="GO:0051256">
    <property type="term" value="P:mitotic spindle midzone assembly"/>
    <property type="evidence" value="ECO:0007669"/>
    <property type="project" value="TreeGrafter"/>
</dbReference>
<dbReference type="STRING" id="1314781.A0A165NRQ2"/>
<sequence>MDATSTSAQALLNSLQTQISNQLTQLPTLHAQLGLPSSALSDELEALRRALVATVEGQVDRRRVEVDEWMGRCDAVDKECGKLGRALGSYAKSAVGVTTGELKKVQVLPKRHEQLQAHQEKLYHLYQTRLEQLHALTARIGTLSHTLGPSFYARDVLEPTPATDDPDPSAWRDVTPERFSRLEKELVRGKTEISRRLAHLANTLEHVTWLHTELGIALPCLDDDPLSLAVFSPELGLAVRPFPLPKSHSISSLAQGPDPFAAPPTEDARHCGRIFAQYVARLEEAENESLAMDADTLGVEGVEPTLGLVAWAERVKYDLEELKTRRETAIQAMYDELEVLWKRLGVDEGSIDEFVELHRGSTGETLRAYEDELARMLELKRARMGHFVENAREEIRALWDDLMFGDDERGEFCGMLDEEHTEELLMLHEEEIARLKDERRTKAPLLAAVRRWMAICGEERELAAASADQSRLMGRGVRGDPGRLLREEKMRKRVQKEKPRLEQELRNAIPEWERTHDRPFVVLGQRALEMVDEASGGEKENKKRPKPNVVPARATTPTAQTQNINGKRVTPSSRTASQASATAAPPTKRAKITPQARPPLSSHNRTASAHPHPPSKSASKSKGGVYSHLPRPTSNHASLGIGHPTSNAKAQRERIPSNVSTGSTRGLYARLSDRARRESFRPRASVDGWAESVGILGRNGAGWTGWVGIEEEDES</sequence>
<dbReference type="GO" id="GO:0005737">
    <property type="term" value="C:cytoplasm"/>
    <property type="evidence" value="ECO:0007669"/>
    <property type="project" value="TreeGrafter"/>
</dbReference>
<dbReference type="Proteomes" id="UP000077266">
    <property type="component" value="Unassembled WGS sequence"/>
</dbReference>
<reference evidence="2 3" key="1">
    <citation type="journal article" date="2016" name="Mol. Biol. Evol.">
        <title>Comparative Genomics of Early-Diverging Mushroom-Forming Fungi Provides Insights into the Origins of Lignocellulose Decay Capabilities.</title>
        <authorList>
            <person name="Nagy L.G."/>
            <person name="Riley R."/>
            <person name="Tritt A."/>
            <person name="Adam C."/>
            <person name="Daum C."/>
            <person name="Floudas D."/>
            <person name="Sun H."/>
            <person name="Yadav J.S."/>
            <person name="Pangilinan J."/>
            <person name="Larsson K.H."/>
            <person name="Matsuura K."/>
            <person name="Barry K."/>
            <person name="Labutti K."/>
            <person name="Kuo R."/>
            <person name="Ohm R.A."/>
            <person name="Bhattacharya S.S."/>
            <person name="Shirouzu T."/>
            <person name="Yoshinaga Y."/>
            <person name="Martin F.M."/>
            <person name="Grigoriev I.V."/>
            <person name="Hibbett D.S."/>
        </authorList>
    </citation>
    <scope>NUCLEOTIDE SEQUENCE [LARGE SCALE GENOMIC DNA]</scope>
    <source>
        <strain evidence="2 3">HHB12029</strain>
    </source>
</reference>
<dbReference type="EMBL" id="KV425896">
    <property type="protein sequence ID" value="KZW01124.1"/>
    <property type="molecule type" value="Genomic_DNA"/>
</dbReference>
<dbReference type="Gene3D" id="1.20.58.1520">
    <property type="match status" value="1"/>
</dbReference>
<gene>
    <name evidence="2" type="ORF">EXIGLDRAFT_603456</name>
</gene>
<feature type="region of interest" description="Disordered" evidence="1">
    <location>
        <begin position="533"/>
        <end position="666"/>
    </location>
</feature>
<dbReference type="AlphaFoldDB" id="A0A165NRQ2"/>
<dbReference type="InterPro" id="IPR007145">
    <property type="entry name" value="MAP65_Ase1_PRC1"/>
</dbReference>
<dbReference type="PANTHER" id="PTHR19321:SF41">
    <property type="entry name" value="FASCETTO-RELATED"/>
    <property type="match status" value="1"/>
</dbReference>
<protein>
    <recommendedName>
        <fullName evidence="4">Microtubule associated protein</fullName>
    </recommendedName>
</protein>
<keyword evidence="3" id="KW-1185">Reference proteome</keyword>
<dbReference type="GO" id="GO:1990023">
    <property type="term" value="C:mitotic spindle midzone"/>
    <property type="evidence" value="ECO:0007669"/>
    <property type="project" value="TreeGrafter"/>
</dbReference>